<organism evidence="2 3">
    <name type="scientific">Morchella conica CCBAS932</name>
    <dbReference type="NCBI Taxonomy" id="1392247"/>
    <lineage>
        <taxon>Eukaryota</taxon>
        <taxon>Fungi</taxon>
        <taxon>Dikarya</taxon>
        <taxon>Ascomycota</taxon>
        <taxon>Pezizomycotina</taxon>
        <taxon>Pezizomycetes</taxon>
        <taxon>Pezizales</taxon>
        <taxon>Morchellaceae</taxon>
        <taxon>Morchella</taxon>
    </lineage>
</organism>
<keyword evidence="3" id="KW-1185">Reference proteome</keyword>
<reference evidence="2 3" key="1">
    <citation type="journal article" date="2018" name="Nat. Ecol. Evol.">
        <title>Pezizomycetes genomes reveal the molecular basis of ectomycorrhizal truffle lifestyle.</title>
        <authorList>
            <person name="Murat C."/>
            <person name="Payen T."/>
            <person name="Noel B."/>
            <person name="Kuo A."/>
            <person name="Morin E."/>
            <person name="Chen J."/>
            <person name="Kohler A."/>
            <person name="Krizsan K."/>
            <person name="Balestrini R."/>
            <person name="Da Silva C."/>
            <person name="Montanini B."/>
            <person name="Hainaut M."/>
            <person name="Levati E."/>
            <person name="Barry K.W."/>
            <person name="Belfiori B."/>
            <person name="Cichocki N."/>
            <person name="Clum A."/>
            <person name="Dockter R.B."/>
            <person name="Fauchery L."/>
            <person name="Guy J."/>
            <person name="Iotti M."/>
            <person name="Le Tacon F."/>
            <person name="Lindquist E.A."/>
            <person name="Lipzen A."/>
            <person name="Malagnac F."/>
            <person name="Mello A."/>
            <person name="Molinier V."/>
            <person name="Miyauchi S."/>
            <person name="Poulain J."/>
            <person name="Riccioni C."/>
            <person name="Rubini A."/>
            <person name="Sitrit Y."/>
            <person name="Splivallo R."/>
            <person name="Traeger S."/>
            <person name="Wang M."/>
            <person name="Zifcakova L."/>
            <person name="Wipf D."/>
            <person name="Zambonelli A."/>
            <person name="Paolocci F."/>
            <person name="Nowrousian M."/>
            <person name="Ottonello S."/>
            <person name="Baldrian P."/>
            <person name="Spatafora J.W."/>
            <person name="Henrissat B."/>
            <person name="Nagy L.G."/>
            <person name="Aury J.M."/>
            <person name="Wincker P."/>
            <person name="Grigoriev I.V."/>
            <person name="Bonfante P."/>
            <person name="Martin F.M."/>
        </authorList>
    </citation>
    <scope>NUCLEOTIDE SEQUENCE [LARGE SCALE GENOMIC DNA]</scope>
    <source>
        <strain evidence="2 3">CCBAS932</strain>
    </source>
</reference>
<gene>
    <name evidence="2" type="ORF">P167DRAFT_64564</name>
</gene>
<evidence type="ECO:0000313" key="3">
    <source>
        <dbReference type="Proteomes" id="UP000277580"/>
    </source>
</evidence>
<feature type="compositionally biased region" description="Basic and acidic residues" evidence="1">
    <location>
        <begin position="104"/>
        <end position="119"/>
    </location>
</feature>
<feature type="region of interest" description="Disordered" evidence="1">
    <location>
        <begin position="182"/>
        <end position="205"/>
    </location>
</feature>
<evidence type="ECO:0000256" key="1">
    <source>
        <dbReference type="SAM" id="MobiDB-lite"/>
    </source>
</evidence>
<dbReference type="AlphaFoldDB" id="A0A3N4KY02"/>
<dbReference type="Proteomes" id="UP000277580">
    <property type="component" value="Unassembled WGS sequence"/>
</dbReference>
<name>A0A3N4KY02_9PEZI</name>
<feature type="compositionally biased region" description="Polar residues" evidence="1">
    <location>
        <begin position="185"/>
        <end position="204"/>
    </location>
</feature>
<proteinExistence type="predicted"/>
<sequence length="253" mass="29370">MLQPISREMVTHTFAVIFIREGIEFGIAHFCVITTTHGRRVEYIYTTRRNCLTIWPTSRYTCRNYTRKPNVNYTSGGLSISLRRHMVRIRSVSIKCIDPSGQIHMREERAGETSRKRSASEVLEDESGDSSHSTKRLKRAFACPYYKNSPQSYTGCQKWHNYDISHVKDHIKRVHLRPHLCDRSGNISEAGTPNQNGSNSQDMNSGEERAFNLDLESAKTWQEIYMFLFPQRIPNKCKTRGLVPDIRYETVIY</sequence>
<dbReference type="InParanoid" id="A0A3N4KY02"/>
<evidence type="ECO:0000313" key="2">
    <source>
        <dbReference type="EMBL" id="RPB14299.1"/>
    </source>
</evidence>
<dbReference type="OrthoDB" id="3521097at2759"/>
<accession>A0A3N4KY02</accession>
<dbReference type="EMBL" id="ML119118">
    <property type="protein sequence ID" value="RPB14299.1"/>
    <property type="molecule type" value="Genomic_DNA"/>
</dbReference>
<protein>
    <submittedName>
        <fullName evidence="2">Uncharacterized protein</fullName>
    </submittedName>
</protein>
<feature type="region of interest" description="Disordered" evidence="1">
    <location>
        <begin position="104"/>
        <end position="133"/>
    </location>
</feature>